<dbReference type="Proteomes" id="UP000827872">
    <property type="component" value="Linkage Group LG10"/>
</dbReference>
<gene>
    <name evidence="1" type="ORF">K3G42_023912</name>
</gene>
<name>A0ACB8E9T7_9SAUR</name>
<comment type="caution">
    <text evidence="1">The sequence shown here is derived from an EMBL/GenBank/DDBJ whole genome shotgun (WGS) entry which is preliminary data.</text>
</comment>
<proteinExistence type="predicted"/>
<evidence type="ECO:0000313" key="1">
    <source>
        <dbReference type="EMBL" id="KAH7988932.1"/>
    </source>
</evidence>
<organism evidence="1 2">
    <name type="scientific">Sphaerodactylus townsendi</name>
    <dbReference type="NCBI Taxonomy" id="933632"/>
    <lineage>
        <taxon>Eukaryota</taxon>
        <taxon>Metazoa</taxon>
        <taxon>Chordata</taxon>
        <taxon>Craniata</taxon>
        <taxon>Vertebrata</taxon>
        <taxon>Euteleostomi</taxon>
        <taxon>Lepidosauria</taxon>
        <taxon>Squamata</taxon>
        <taxon>Bifurcata</taxon>
        <taxon>Gekkota</taxon>
        <taxon>Sphaerodactylidae</taxon>
        <taxon>Sphaerodactylus</taxon>
    </lineage>
</organism>
<reference evidence="1" key="1">
    <citation type="submission" date="2021-08" db="EMBL/GenBank/DDBJ databases">
        <title>The first chromosome-level gecko genome reveals the dynamic sex chromosomes of Neotropical dwarf geckos (Sphaerodactylidae: Sphaerodactylus).</title>
        <authorList>
            <person name="Pinto B.J."/>
            <person name="Keating S.E."/>
            <person name="Gamble T."/>
        </authorList>
    </citation>
    <scope>NUCLEOTIDE SEQUENCE</scope>
    <source>
        <strain evidence="1">TG3544</strain>
    </source>
</reference>
<evidence type="ECO:0000313" key="2">
    <source>
        <dbReference type="Proteomes" id="UP000827872"/>
    </source>
</evidence>
<dbReference type="EMBL" id="CM037623">
    <property type="protein sequence ID" value="KAH7988932.1"/>
    <property type="molecule type" value="Genomic_DNA"/>
</dbReference>
<protein>
    <submittedName>
        <fullName evidence="1">Uncharacterized protein</fullName>
    </submittedName>
</protein>
<accession>A0ACB8E9T7</accession>
<keyword evidence="2" id="KW-1185">Reference proteome</keyword>
<sequence length="157" mass="17105">MTENGADVGGGHPRVRQAPDESSWKAVSQEEKVILKGCEMPPLKTRSMTGAIAAKISRALKKTLLLLLVLIYTSFLAGILFFMVFSIPLPLATLSHHLLPAVILFVDALGPAIDVFCNDVLGAILVSSAGLLLPFTAGYCLYQFLLPNYFELLKLMW</sequence>